<dbReference type="GeneID" id="54417399"/>
<accession>A0A6G1FRI8</accession>
<dbReference type="RefSeq" id="XP_033529932.1">
    <property type="nucleotide sequence ID" value="XM_033676829.1"/>
</dbReference>
<evidence type="ECO:0000313" key="5">
    <source>
        <dbReference type="RefSeq" id="XP_033529932.1"/>
    </source>
</evidence>
<protein>
    <submittedName>
        <fullName evidence="3 5">Alpha/beta-hydrolase</fullName>
    </submittedName>
</protein>
<evidence type="ECO:0000313" key="3">
    <source>
        <dbReference type="EMBL" id="KAF1808301.1"/>
    </source>
</evidence>
<reference evidence="3 5" key="1">
    <citation type="submission" date="2020-01" db="EMBL/GenBank/DDBJ databases">
        <authorList>
            <consortium name="DOE Joint Genome Institute"/>
            <person name="Haridas S."/>
            <person name="Albert R."/>
            <person name="Binder M."/>
            <person name="Bloem J."/>
            <person name="Labutti K."/>
            <person name="Salamov A."/>
            <person name="Andreopoulos B."/>
            <person name="Baker S.E."/>
            <person name="Barry K."/>
            <person name="Bills G."/>
            <person name="Bluhm B.H."/>
            <person name="Cannon C."/>
            <person name="Castanera R."/>
            <person name="Culley D.E."/>
            <person name="Daum C."/>
            <person name="Ezra D."/>
            <person name="Gonzalez J.B."/>
            <person name="Henrissat B."/>
            <person name="Kuo A."/>
            <person name="Liang C."/>
            <person name="Lipzen A."/>
            <person name="Lutzoni F."/>
            <person name="Magnuson J."/>
            <person name="Mondo S."/>
            <person name="Nolan M."/>
            <person name="Ohm R."/>
            <person name="Pangilinan J."/>
            <person name="Park H.-J."/>
            <person name="Ramirez L."/>
            <person name="Alfaro M."/>
            <person name="Sun H."/>
            <person name="Tritt A."/>
            <person name="Yoshinaga Y."/>
            <person name="Zwiers L.-H."/>
            <person name="Turgeon B.G."/>
            <person name="Goodwin S.B."/>
            <person name="Spatafora J.W."/>
            <person name="Crous P.W."/>
            <person name="Grigoriev I.V."/>
        </authorList>
    </citation>
    <scope>NUCLEOTIDE SEQUENCE</scope>
    <source>
        <strain evidence="3 5">CBS 781.70</strain>
    </source>
</reference>
<dbReference type="AlphaFoldDB" id="A0A6G1FRI8"/>
<reference evidence="5" key="3">
    <citation type="submission" date="2025-04" db="UniProtKB">
        <authorList>
            <consortium name="RefSeq"/>
        </authorList>
    </citation>
    <scope>IDENTIFICATION</scope>
    <source>
        <strain evidence="5">CBS 781.70</strain>
    </source>
</reference>
<dbReference type="InterPro" id="IPR029058">
    <property type="entry name" value="AB_hydrolase_fold"/>
</dbReference>
<gene>
    <name evidence="3 5" type="ORF">P152DRAFT_405704</name>
</gene>
<evidence type="ECO:0000313" key="4">
    <source>
        <dbReference type="Proteomes" id="UP000504638"/>
    </source>
</evidence>
<feature type="domain" description="Alpha/beta hydrolase fold-3" evidence="2">
    <location>
        <begin position="79"/>
        <end position="215"/>
    </location>
</feature>
<dbReference type="Proteomes" id="UP000504638">
    <property type="component" value="Unplaced"/>
</dbReference>
<dbReference type="OrthoDB" id="408631at2759"/>
<dbReference type="GO" id="GO:0016787">
    <property type="term" value="F:hydrolase activity"/>
    <property type="evidence" value="ECO:0007669"/>
    <property type="project" value="UniProtKB-KW"/>
</dbReference>
<dbReference type="PANTHER" id="PTHR23024">
    <property type="entry name" value="ARYLACETAMIDE DEACETYLASE"/>
    <property type="match status" value="1"/>
</dbReference>
<dbReference type="Gene3D" id="3.40.50.1820">
    <property type="entry name" value="alpha/beta hydrolase"/>
    <property type="match status" value="1"/>
</dbReference>
<organism evidence="3">
    <name type="scientific">Eremomyces bilateralis CBS 781.70</name>
    <dbReference type="NCBI Taxonomy" id="1392243"/>
    <lineage>
        <taxon>Eukaryota</taxon>
        <taxon>Fungi</taxon>
        <taxon>Dikarya</taxon>
        <taxon>Ascomycota</taxon>
        <taxon>Pezizomycotina</taxon>
        <taxon>Dothideomycetes</taxon>
        <taxon>Dothideomycetes incertae sedis</taxon>
        <taxon>Eremomycetales</taxon>
        <taxon>Eremomycetaceae</taxon>
        <taxon>Eremomyces</taxon>
    </lineage>
</organism>
<evidence type="ECO:0000259" key="2">
    <source>
        <dbReference type="Pfam" id="PF07859"/>
    </source>
</evidence>
<evidence type="ECO:0000256" key="1">
    <source>
        <dbReference type="SAM" id="MobiDB-lite"/>
    </source>
</evidence>
<dbReference type="InterPro" id="IPR013094">
    <property type="entry name" value="AB_hydrolase_3"/>
</dbReference>
<reference evidence="5" key="2">
    <citation type="submission" date="2020-04" db="EMBL/GenBank/DDBJ databases">
        <authorList>
            <consortium name="NCBI Genome Project"/>
        </authorList>
    </citation>
    <scope>NUCLEOTIDE SEQUENCE</scope>
    <source>
        <strain evidence="5">CBS 781.70</strain>
    </source>
</reference>
<feature type="region of interest" description="Disordered" evidence="1">
    <location>
        <begin position="414"/>
        <end position="443"/>
    </location>
</feature>
<sequence length="443" mass="49258">MSRRSWTSLPFSVQWRSALVKLPRFVPTQVLNFTNPEGPYPVILNLTGRDGKHKIPLYVFIPPSLTHPPDGSWEPAPIVLDFHGGGFFLGGCLEQAPFCALMARRLGAIVISVDYRMAPADPFPAALEDAEDVLRAIFDSTSDSGKQLRSGILANLYGPVKNAKEEGDERDLLDTDRVAISGFSSGANIALNLGMHIPETLLKPFEHIMGTPTSKSGWPSPIPHYPQRRPVALLIFYAPFDLRLLPSERPPAPAPNAPNVSEAPPNWWNSMNIGDLLAETYVSRELSAHPRASPGLLDPNHEVEVEMDLYPPLKAEESETLNTPDRKMTTKSTALHPFTRILLVLPAIDNLTVQGEEWASKVDKAGRGAQLSVRRVEGVRHGWTQMPDGWLKESERQSKWAVFEDAVQFSQQVWNREESGTERPSQAEVNEDRRQSAQVQMSQ</sequence>
<keyword evidence="4" id="KW-1185">Reference proteome</keyword>
<keyword evidence="3" id="KW-0378">Hydrolase</keyword>
<dbReference type="PANTHER" id="PTHR23024:SF24">
    <property type="entry name" value="ALPHA_BETA HYDROLASE FOLD-3 DOMAIN-CONTAINING PROTEIN"/>
    <property type="match status" value="1"/>
</dbReference>
<dbReference type="InterPro" id="IPR050466">
    <property type="entry name" value="Carboxylest/Gibb_receptor"/>
</dbReference>
<dbReference type="SUPFAM" id="SSF53474">
    <property type="entry name" value="alpha/beta-Hydrolases"/>
    <property type="match status" value="1"/>
</dbReference>
<name>A0A6G1FRI8_9PEZI</name>
<proteinExistence type="predicted"/>
<dbReference type="EMBL" id="ML975186">
    <property type="protein sequence ID" value="KAF1808301.1"/>
    <property type="molecule type" value="Genomic_DNA"/>
</dbReference>
<dbReference type="Pfam" id="PF07859">
    <property type="entry name" value="Abhydrolase_3"/>
    <property type="match status" value="1"/>
</dbReference>